<dbReference type="Pfam" id="PF14844">
    <property type="entry name" value="PH_BEACH"/>
    <property type="match status" value="1"/>
</dbReference>
<keyword evidence="1" id="KW-0853">WD repeat</keyword>
<proteinExistence type="predicted"/>
<dbReference type="EnsemblMetazoa" id="ENSAATROPT006727">
    <property type="protein sequence ID" value="ENSAATROPP006057"/>
    <property type="gene ID" value="ENSAATROPG005473"/>
</dbReference>
<dbReference type="PANTHER" id="PTHR46108">
    <property type="entry name" value="BLUE CHEESE"/>
    <property type="match status" value="1"/>
</dbReference>
<protein>
    <recommendedName>
        <fullName evidence="2">BEACH-type PH domain-containing protein</fullName>
    </recommendedName>
</protein>
<name>A0AAG5D440_ANOAO</name>
<evidence type="ECO:0000313" key="3">
    <source>
        <dbReference type="EnsemblMetazoa" id="ENSAATROPP006057"/>
    </source>
</evidence>
<dbReference type="InterPro" id="IPR023362">
    <property type="entry name" value="PH-BEACH_dom"/>
</dbReference>
<reference evidence="3" key="1">
    <citation type="submission" date="2024-04" db="UniProtKB">
        <authorList>
            <consortium name="EnsemblMetazoa"/>
        </authorList>
    </citation>
    <scope>IDENTIFICATION</scope>
    <source>
        <strain evidence="3">EBRO</strain>
    </source>
</reference>
<dbReference type="InterPro" id="IPR051944">
    <property type="entry name" value="BEACH_domain_protein"/>
</dbReference>
<dbReference type="PANTHER" id="PTHR46108:SF4">
    <property type="entry name" value="BLUE CHEESE"/>
    <property type="match status" value="1"/>
</dbReference>
<dbReference type="Proteomes" id="UP000075880">
    <property type="component" value="Unassembled WGS sequence"/>
</dbReference>
<evidence type="ECO:0000259" key="2">
    <source>
        <dbReference type="PROSITE" id="PS51783"/>
    </source>
</evidence>
<accession>A0AAG5D440</accession>
<dbReference type="SUPFAM" id="SSF50729">
    <property type="entry name" value="PH domain-like"/>
    <property type="match status" value="1"/>
</dbReference>
<dbReference type="PROSITE" id="PS51783">
    <property type="entry name" value="PH_BEACH"/>
    <property type="match status" value="1"/>
</dbReference>
<sequence>KVSHIFRSARIQGLDTFEGLLLFGRECCYIVDGFTLLRNREIHDIDSLPAENFEPIIPSTTTGSNQISRSIRQCSKIFYDDIREIHKRRYLLQPIALEVFCGNGQNYLLSFPQKVRNKVFQKLISI</sequence>
<evidence type="ECO:0000256" key="1">
    <source>
        <dbReference type="ARBA" id="ARBA00022574"/>
    </source>
</evidence>
<keyword evidence="4" id="KW-1185">Reference proteome</keyword>
<dbReference type="CDD" id="cd01201">
    <property type="entry name" value="PH_BEACH"/>
    <property type="match status" value="1"/>
</dbReference>
<evidence type="ECO:0000313" key="4">
    <source>
        <dbReference type="Proteomes" id="UP000075880"/>
    </source>
</evidence>
<organism evidence="3 4">
    <name type="scientific">Anopheles atroparvus</name>
    <name type="common">European mosquito</name>
    <dbReference type="NCBI Taxonomy" id="41427"/>
    <lineage>
        <taxon>Eukaryota</taxon>
        <taxon>Metazoa</taxon>
        <taxon>Ecdysozoa</taxon>
        <taxon>Arthropoda</taxon>
        <taxon>Hexapoda</taxon>
        <taxon>Insecta</taxon>
        <taxon>Pterygota</taxon>
        <taxon>Neoptera</taxon>
        <taxon>Endopterygota</taxon>
        <taxon>Diptera</taxon>
        <taxon>Nematocera</taxon>
        <taxon>Culicoidea</taxon>
        <taxon>Culicidae</taxon>
        <taxon>Anophelinae</taxon>
        <taxon>Anopheles</taxon>
    </lineage>
</organism>
<dbReference type="AlphaFoldDB" id="A0AAG5D440"/>
<dbReference type="Gene3D" id="2.30.29.30">
    <property type="entry name" value="Pleckstrin-homology domain (PH domain)/Phosphotyrosine-binding domain (PTB)"/>
    <property type="match status" value="1"/>
</dbReference>
<feature type="domain" description="BEACH-type PH" evidence="2">
    <location>
        <begin position="1"/>
        <end position="124"/>
    </location>
</feature>
<dbReference type="InterPro" id="IPR011993">
    <property type="entry name" value="PH-like_dom_sf"/>
</dbReference>